<organism evidence="1 2">
    <name type="scientific">Ensete ventricosum</name>
    <name type="common">Abyssinian banana</name>
    <name type="synonym">Musa ensete</name>
    <dbReference type="NCBI Taxonomy" id="4639"/>
    <lineage>
        <taxon>Eukaryota</taxon>
        <taxon>Viridiplantae</taxon>
        <taxon>Streptophyta</taxon>
        <taxon>Embryophyta</taxon>
        <taxon>Tracheophyta</taxon>
        <taxon>Spermatophyta</taxon>
        <taxon>Magnoliopsida</taxon>
        <taxon>Liliopsida</taxon>
        <taxon>Zingiberales</taxon>
        <taxon>Musaceae</taxon>
        <taxon>Ensete</taxon>
    </lineage>
</organism>
<protein>
    <submittedName>
        <fullName evidence="1">Uncharacterized protein</fullName>
    </submittedName>
</protein>
<comment type="caution">
    <text evidence="1">The sequence shown here is derived from an EMBL/GenBank/DDBJ whole genome shotgun (WGS) entry which is preliminary data.</text>
</comment>
<gene>
    <name evidence="1" type="ORF">B296_00055623</name>
</gene>
<name>A0A426WZD9_ENSVE</name>
<dbReference type="Proteomes" id="UP000287651">
    <property type="component" value="Unassembled WGS sequence"/>
</dbReference>
<evidence type="ECO:0000313" key="2">
    <source>
        <dbReference type="Proteomes" id="UP000287651"/>
    </source>
</evidence>
<dbReference type="AlphaFoldDB" id="A0A426WZD9"/>
<sequence length="107" mass="11758">MVEHSCINPKSLTFGYLDEKPVDTGLMKFLGLCPSPCLGTWSLSLHSPPPRPFLRLMLSLHESKGSMTSRKSRLCGTMALSSLWPYYPLPCICIPFLAIGRSASATL</sequence>
<accession>A0A426WZD9</accession>
<dbReference type="EMBL" id="AMZH03031393">
    <property type="protein sequence ID" value="RRT32580.1"/>
    <property type="molecule type" value="Genomic_DNA"/>
</dbReference>
<reference evidence="1 2" key="1">
    <citation type="journal article" date="2014" name="Agronomy (Basel)">
        <title>A Draft Genome Sequence for Ensete ventricosum, the Drought-Tolerant Tree Against Hunger.</title>
        <authorList>
            <person name="Harrison J."/>
            <person name="Moore K.A."/>
            <person name="Paszkiewicz K."/>
            <person name="Jones T."/>
            <person name="Grant M."/>
            <person name="Ambacheew D."/>
            <person name="Muzemil S."/>
            <person name="Studholme D.J."/>
        </authorList>
    </citation>
    <scope>NUCLEOTIDE SEQUENCE [LARGE SCALE GENOMIC DNA]</scope>
</reference>
<evidence type="ECO:0000313" key="1">
    <source>
        <dbReference type="EMBL" id="RRT32580.1"/>
    </source>
</evidence>
<proteinExistence type="predicted"/>